<dbReference type="GO" id="GO:0008762">
    <property type="term" value="F:UDP-N-acetylmuramate dehydrogenase activity"/>
    <property type="evidence" value="ECO:0007669"/>
    <property type="project" value="UniProtKB-UniRule"/>
</dbReference>
<dbReference type="Pfam" id="PF02873">
    <property type="entry name" value="MurB_C"/>
    <property type="match status" value="1"/>
</dbReference>
<dbReference type="NCBIfam" id="NF010480">
    <property type="entry name" value="PRK13905.1"/>
    <property type="match status" value="1"/>
</dbReference>
<dbReference type="Pfam" id="PF01565">
    <property type="entry name" value="FAD_binding_4"/>
    <property type="match status" value="1"/>
</dbReference>
<evidence type="ECO:0000256" key="5">
    <source>
        <dbReference type="ARBA" id="ARBA00022490"/>
    </source>
</evidence>
<gene>
    <name evidence="16" type="primary">murB</name>
    <name evidence="18" type="ORF">UT92_C0001G0062</name>
</gene>
<dbReference type="GO" id="GO:0008360">
    <property type="term" value="P:regulation of cell shape"/>
    <property type="evidence" value="ECO:0007669"/>
    <property type="project" value="UniProtKB-KW"/>
</dbReference>
<evidence type="ECO:0000256" key="1">
    <source>
        <dbReference type="ARBA" id="ARBA00001974"/>
    </source>
</evidence>
<dbReference type="SUPFAM" id="SSF56194">
    <property type="entry name" value="Uridine diphospho-N-Acetylenolpyruvylglucosamine reductase, MurB, C-terminal domain"/>
    <property type="match status" value="1"/>
</dbReference>
<evidence type="ECO:0000256" key="14">
    <source>
        <dbReference type="ARBA" id="ARBA00023316"/>
    </source>
</evidence>
<comment type="caution">
    <text evidence="18">The sequence shown here is derived from an EMBL/GenBank/DDBJ whole genome shotgun (WGS) entry which is preliminary data.</text>
</comment>
<keyword evidence="14 16" id="KW-0961">Cell wall biogenesis/degradation</keyword>
<feature type="active site" evidence="16">
    <location>
        <position position="161"/>
    </location>
</feature>
<proteinExistence type="inferred from homology"/>
<evidence type="ECO:0000256" key="16">
    <source>
        <dbReference type="HAMAP-Rule" id="MF_00037"/>
    </source>
</evidence>
<protein>
    <recommendedName>
        <fullName evidence="16">UDP-N-acetylenolpyruvoylglucosamine reductase</fullName>
        <ecNumber evidence="16">1.3.1.98</ecNumber>
    </recommendedName>
    <alternativeName>
        <fullName evidence="16">UDP-N-acetylmuramate dehydrogenase</fullName>
    </alternativeName>
</protein>
<dbReference type="PROSITE" id="PS51387">
    <property type="entry name" value="FAD_PCMH"/>
    <property type="match status" value="1"/>
</dbReference>
<dbReference type="InterPro" id="IPR016167">
    <property type="entry name" value="FAD-bd_PCMH_sub1"/>
</dbReference>
<evidence type="ECO:0000256" key="15">
    <source>
        <dbReference type="ARBA" id="ARBA00048914"/>
    </source>
</evidence>
<evidence type="ECO:0000256" key="9">
    <source>
        <dbReference type="ARBA" id="ARBA00022857"/>
    </source>
</evidence>
<feature type="active site" description="Proton donor" evidence="16">
    <location>
        <position position="213"/>
    </location>
</feature>
<reference evidence="18 19" key="1">
    <citation type="journal article" date="2015" name="Nature">
        <title>rRNA introns, odd ribosomes, and small enigmatic genomes across a large radiation of phyla.</title>
        <authorList>
            <person name="Brown C.T."/>
            <person name="Hug L.A."/>
            <person name="Thomas B.C."/>
            <person name="Sharon I."/>
            <person name="Castelle C.J."/>
            <person name="Singh A."/>
            <person name="Wilkins M.J."/>
            <person name="Williams K.H."/>
            <person name="Banfield J.F."/>
        </authorList>
    </citation>
    <scope>NUCLEOTIDE SEQUENCE [LARGE SCALE GENOMIC DNA]</scope>
</reference>
<dbReference type="GO" id="GO:0009252">
    <property type="term" value="P:peptidoglycan biosynthetic process"/>
    <property type="evidence" value="ECO:0007669"/>
    <property type="project" value="UniProtKB-UniRule"/>
</dbReference>
<dbReference type="InterPro" id="IPR036318">
    <property type="entry name" value="FAD-bd_PCMH-like_sf"/>
</dbReference>
<organism evidence="18 19">
    <name type="scientific">Candidatus Curtissbacteria bacterium GW2011_GWA1_40_24</name>
    <dbReference type="NCBI Taxonomy" id="1618406"/>
    <lineage>
        <taxon>Bacteria</taxon>
        <taxon>Candidatus Curtissiibacteriota</taxon>
    </lineage>
</organism>
<keyword evidence="13 16" id="KW-0131">Cell cycle</keyword>
<sequence>MFEQNIPLKQISHYKIGGQARYFFEAKNLEDLSKAVEKARALNIPIVVIGGTTNVLFDDSGFEGLVIRPNFRLIESDGNSVRVGAGAPMSELLNFVLDKKLSGLEWAAGIPGTLGGAVRGNAGAFGGEMKNVIESVVSLDISQTNSKIIKRSGLESLFDYRSSIFKRTPGKEIIFEATLKLEKGNQNKIEEEMNKNINYRLVNHPLEYPSLGSTFKNVPRESIKTNIENMPIKKDPFEVVPAAYFIAEAGLRGVSSGGAMISPKHPNFIVNVLEATSEDVKNLIKLVKNEIKKKFGVELEEEIEYLKSYPQPRY</sequence>
<dbReference type="HAMAP" id="MF_00037">
    <property type="entry name" value="MurB"/>
    <property type="match status" value="1"/>
</dbReference>
<dbReference type="InterPro" id="IPR016166">
    <property type="entry name" value="FAD-bd_PCMH"/>
</dbReference>
<evidence type="ECO:0000256" key="11">
    <source>
        <dbReference type="ARBA" id="ARBA00022984"/>
    </source>
</evidence>
<evidence type="ECO:0000256" key="8">
    <source>
        <dbReference type="ARBA" id="ARBA00022827"/>
    </source>
</evidence>
<dbReference type="GO" id="GO:0071949">
    <property type="term" value="F:FAD binding"/>
    <property type="evidence" value="ECO:0007669"/>
    <property type="project" value="InterPro"/>
</dbReference>
<keyword evidence="8 16" id="KW-0274">FAD</keyword>
<dbReference type="EC" id="1.3.1.98" evidence="16"/>
<keyword evidence="11 16" id="KW-0573">Peptidoglycan synthesis</keyword>
<accession>A0A0G0RSS3</accession>
<dbReference type="AlphaFoldDB" id="A0A0G0RSS3"/>
<evidence type="ECO:0000259" key="17">
    <source>
        <dbReference type="PROSITE" id="PS51387"/>
    </source>
</evidence>
<evidence type="ECO:0000256" key="12">
    <source>
        <dbReference type="ARBA" id="ARBA00023002"/>
    </source>
</evidence>
<keyword evidence="9 16" id="KW-0521">NADP</keyword>
<feature type="domain" description="FAD-binding PCMH-type" evidence="17">
    <location>
        <begin position="15"/>
        <end position="184"/>
    </location>
</feature>
<dbReference type="PANTHER" id="PTHR21071">
    <property type="entry name" value="UDP-N-ACETYLENOLPYRUVOYLGLUCOSAMINE REDUCTASE"/>
    <property type="match status" value="1"/>
</dbReference>
<dbReference type="Gene3D" id="3.30.465.10">
    <property type="match status" value="1"/>
</dbReference>
<dbReference type="InterPro" id="IPR006094">
    <property type="entry name" value="Oxid_FAD_bind_N"/>
</dbReference>
<evidence type="ECO:0000313" key="18">
    <source>
        <dbReference type="EMBL" id="KKR55719.1"/>
    </source>
</evidence>
<dbReference type="NCBIfam" id="TIGR00179">
    <property type="entry name" value="murB"/>
    <property type="match status" value="1"/>
</dbReference>
<comment type="similarity">
    <text evidence="16">Belongs to the MurB family.</text>
</comment>
<evidence type="ECO:0000256" key="7">
    <source>
        <dbReference type="ARBA" id="ARBA00022630"/>
    </source>
</evidence>
<comment type="catalytic activity">
    <reaction evidence="15 16">
        <text>UDP-N-acetyl-alpha-D-muramate + NADP(+) = UDP-N-acetyl-3-O-(1-carboxyvinyl)-alpha-D-glucosamine + NADPH + H(+)</text>
        <dbReference type="Rhea" id="RHEA:12248"/>
        <dbReference type="ChEBI" id="CHEBI:15378"/>
        <dbReference type="ChEBI" id="CHEBI:57783"/>
        <dbReference type="ChEBI" id="CHEBI:58349"/>
        <dbReference type="ChEBI" id="CHEBI:68483"/>
        <dbReference type="ChEBI" id="CHEBI:70757"/>
        <dbReference type="EC" id="1.3.1.98"/>
    </reaction>
</comment>
<dbReference type="PANTHER" id="PTHR21071:SF4">
    <property type="entry name" value="UDP-N-ACETYLENOLPYRUVOYLGLUCOSAMINE REDUCTASE"/>
    <property type="match status" value="1"/>
</dbReference>
<dbReference type="InterPro" id="IPR016169">
    <property type="entry name" value="FAD-bd_PCMH_sub2"/>
</dbReference>
<evidence type="ECO:0000256" key="3">
    <source>
        <dbReference type="ARBA" id="ARBA00004496"/>
    </source>
</evidence>
<dbReference type="GO" id="GO:0051301">
    <property type="term" value="P:cell division"/>
    <property type="evidence" value="ECO:0007669"/>
    <property type="project" value="UniProtKB-KW"/>
</dbReference>
<dbReference type="SUPFAM" id="SSF56176">
    <property type="entry name" value="FAD-binding/transporter-associated domain-like"/>
    <property type="match status" value="1"/>
</dbReference>
<comment type="pathway">
    <text evidence="4 16">Cell wall biogenesis; peptidoglycan biosynthesis.</text>
</comment>
<comment type="function">
    <text evidence="2 16">Cell wall formation.</text>
</comment>
<feature type="active site" evidence="16">
    <location>
        <position position="302"/>
    </location>
</feature>
<dbReference type="EMBL" id="LBYQ01000001">
    <property type="protein sequence ID" value="KKR55719.1"/>
    <property type="molecule type" value="Genomic_DNA"/>
</dbReference>
<dbReference type="UniPathway" id="UPA00219"/>
<dbReference type="GO" id="GO:0005829">
    <property type="term" value="C:cytosol"/>
    <property type="evidence" value="ECO:0007669"/>
    <property type="project" value="TreeGrafter"/>
</dbReference>
<evidence type="ECO:0000313" key="19">
    <source>
        <dbReference type="Proteomes" id="UP000034489"/>
    </source>
</evidence>
<keyword evidence="10 16" id="KW-0133">Cell shape</keyword>
<dbReference type="GO" id="GO:0071555">
    <property type="term" value="P:cell wall organization"/>
    <property type="evidence" value="ECO:0007669"/>
    <property type="project" value="UniProtKB-KW"/>
</dbReference>
<comment type="subcellular location">
    <subcellularLocation>
        <location evidence="3 16">Cytoplasm</location>
    </subcellularLocation>
</comment>
<evidence type="ECO:0000256" key="2">
    <source>
        <dbReference type="ARBA" id="ARBA00003921"/>
    </source>
</evidence>
<dbReference type="InterPro" id="IPR036635">
    <property type="entry name" value="MurB_C_sf"/>
</dbReference>
<keyword evidence="12 16" id="KW-0560">Oxidoreductase</keyword>
<keyword evidence="6 16" id="KW-0132">Cell division</keyword>
<dbReference type="InterPro" id="IPR011601">
    <property type="entry name" value="MurB_C"/>
</dbReference>
<dbReference type="PATRIC" id="fig|1618406.3.peg.62"/>
<name>A0A0G0RSS3_9BACT</name>
<evidence type="ECO:0000256" key="6">
    <source>
        <dbReference type="ARBA" id="ARBA00022618"/>
    </source>
</evidence>
<keyword evidence="7 16" id="KW-0285">Flavoprotein</keyword>
<dbReference type="Gene3D" id="3.30.43.10">
    <property type="entry name" value="Uridine Diphospho-n-acetylenolpyruvylglucosamine Reductase, domain 2"/>
    <property type="match status" value="1"/>
</dbReference>
<evidence type="ECO:0000256" key="4">
    <source>
        <dbReference type="ARBA" id="ARBA00004752"/>
    </source>
</evidence>
<dbReference type="Proteomes" id="UP000034489">
    <property type="component" value="Unassembled WGS sequence"/>
</dbReference>
<keyword evidence="5 16" id="KW-0963">Cytoplasm</keyword>
<dbReference type="Gene3D" id="3.90.78.10">
    <property type="entry name" value="UDP-N-acetylenolpyruvoylglucosamine reductase, C-terminal domain"/>
    <property type="match status" value="1"/>
</dbReference>
<comment type="cofactor">
    <cofactor evidence="1 16">
        <name>FAD</name>
        <dbReference type="ChEBI" id="CHEBI:57692"/>
    </cofactor>
</comment>
<dbReference type="InterPro" id="IPR003170">
    <property type="entry name" value="MurB"/>
</dbReference>
<evidence type="ECO:0000256" key="10">
    <source>
        <dbReference type="ARBA" id="ARBA00022960"/>
    </source>
</evidence>
<evidence type="ECO:0000256" key="13">
    <source>
        <dbReference type="ARBA" id="ARBA00023306"/>
    </source>
</evidence>